<dbReference type="EMBL" id="OM735686">
    <property type="protein sequence ID" value="UNY50212.1"/>
    <property type="molecule type" value="Genomic_DNA"/>
</dbReference>
<evidence type="ECO:0000313" key="2">
    <source>
        <dbReference type="Proteomes" id="UP000832073"/>
    </source>
</evidence>
<keyword evidence="2" id="KW-1185">Reference proteome</keyword>
<name>A0AAE9GD19_9CAUD</name>
<dbReference type="Proteomes" id="UP000832073">
    <property type="component" value="Segment"/>
</dbReference>
<protein>
    <submittedName>
        <fullName evidence="1">Tail fiber</fullName>
    </submittedName>
</protein>
<organism evidence="1 2">
    <name type="scientific">Stenotrophomonas phage vB_SmeS_BUCT700</name>
    <dbReference type="NCBI Taxonomy" id="2924895"/>
    <lineage>
        <taxon>Viruses</taxon>
        <taxon>Duplodnaviria</taxon>
        <taxon>Heunggongvirae</taxon>
        <taxon>Uroviricota</taxon>
        <taxon>Caudoviricetes</taxon>
        <taxon>Autographivirales</taxon>
        <taxon>Autonotataviridae</taxon>
        <taxon>Gujervirinae</taxon>
        <taxon>Smasvirus</taxon>
        <taxon>Smasvirus BUCT700</taxon>
    </lineage>
</organism>
<accession>A0AAE9GD19</accession>
<sequence length="372" mass="40853">MANVSDPTFRFATNVFDTDGTDKVYNISFDLGYIDSDYVVAMSGVEDPDTKLLTDMQAHVVSFIDTPPGNRVKVTPVPAAERKLIIFRQTDISKLLVRFQDGKLQTGRNLDLNSTQLIMAIQEILDGLRNNNMIVEQQISTVVDMNKIINEIYTQVIELLAAGGIVSVAPRVWHGEFDPDNDDETDWEIPGADVSGAGFYDTYIDGIGMEPDVDYSIILPTKDDPRSLIRFTKPLTVGQKWFTVLRGYAKPYTGPQPITTLAFPIQTYAGGTLFIGKPQEFALIRCTSDSDVVATIKLIPETGDNRLVSGSWVNIVPRGAGRVRIAFDPGVTLAVPDGLKAEARAKNSVITLTCEDADTNVWLVSGDLSIQE</sequence>
<evidence type="ECO:0000313" key="1">
    <source>
        <dbReference type="EMBL" id="UNY50212.1"/>
    </source>
</evidence>
<reference evidence="1" key="1">
    <citation type="submission" date="2022-02" db="EMBL/GenBank/DDBJ databases">
        <authorList>
            <person name="Pu M."/>
            <person name="Li Y."/>
            <person name="Han P."/>
            <person name="Fan H."/>
            <person name="Tong Y."/>
        </authorList>
    </citation>
    <scope>NUCLEOTIDE SEQUENCE</scope>
</reference>
<proteinExistence type="predicted"/>